<evidence type="ECO:0000256" key="1">
    <source>
        <dbReference type="SAM" id="SignalP"/>
    </source>
</evidence>
<dbReference type="PROSITE" id="PS51257">
    <property type="entry name" value="PROKAR_LIPOPROTEIN"/>
    <property type="match status" value="1"/>
</dbReference>
<evidence type="ECO:0000313" key="2">
    <source>
        <dbReference type="EMBL" id="SDG16957.1"/>
    </source>
</evidence>
<gene>
    <name evidence="2" type="ORF">SAMN04488121_103704</name>
</gene>
<dbReference type="STRING" id="104663.SAMN04488121_103704"/>
<reference evidence="2 3" key="1">
    <citation type="submission" date="2016-10" db="EMBL/GenBank/DDBJ databases">
        <authorList>
            <person name="de Groot N.N."/>
        </authorList>
    </citation>
    <scope>NUCLEOTIDE SEQUENCE [LARGE SCALE GENOMIC DNA]</scope>
    <source>
        <strain evidence="2 3">DSM 527</strain>
    </source>
</reference>
<dbReference type="OrthoDB" id="680081at2"/>
<proteinExistence type="predicted"/>
<accession>A0A1G7S1R3</accession>
<name>A0A1G7S1R3_CHIFI</name>
<dbReference type="Proteomes" id="UP000199045">
    <property type="component" value="Unassembled WGS sequence"/>
</dbReference>
<evidence type="ECO:0008006" key="4">
    <source>
        <dbReference type="Google" id="ProtNLM"/>
    </source>
</evidence>
<dbReference type="EMBL" id="FNBN01000003">
    <property type="protein sequence ID" value="SDG16957.1"/>
    <property type="molecule type" value="Genomic_DNA"/>
</dbReference>
<dbReference type="AlphaFoldDB" id="A0A1G7S1R3"/>
<feature type="signal peptide" evidence="1">
    <location>
        <begin position="1"/>
        <end position="21"/>
    </location>
</feature>
<feature type="chain" id="PRO_5011769879" description="Repeat domain-containing protein" evidence="1">
    <location>
        <begin position="22"/>
        <end position="282"/>
    </location>
</feature>
<protein>
    <recommendedName>
        <fullName evidence="4">Repeat domain-containing protein</fullName>
    </recommendedName>
</protein>
<keyword evidence="1" id="KW-0732">Signal</keyword>
<sequence length="282" mass="32042">MRPLFFIICLILAGCHAGMQAEQQKDSLATTRPTDTLYEDAKGPENVAENEGDLDNDSIINIVCSEALTYAGKHLQDGNYHYEFERFSVKASMAFGHLFEAGKSHLHVRSSAEGGNVLDNVYLLENNSFKLISTDTIAYLEFTSDSIGDVNGDKLRDYMVVTYSSSGCCLRYVYNVRTYDASTGGFSHLYNFYNPDFFPEEKVVRGVGYGHPGEVELYKFKWNDTVLETIERIYRDPENNKQFIRMRGEDGGEPSSRNGEVLKAVPKEYLNIDGYDWFMYKE</sequence>
<organism evidence="2 3">
    <name type="scientific">Chitinophaga filiformis</name>
    <name type="common">Myxococcus filiformis</name>
    <name type="synonym">Flexibacter filiformis</name>
    <dbReference type="NCBI Taxonomy" id="104663"/>
    <lineage>
        <taxon>Bacteria</taxon>
        <taxon>Pseudomonadati</taxon>
        <taxon>Bacteroidota</taxon>
        <taxon>Chitinophagia</taxon>
        <taxon>Chitinophagales</taxon>
        <taxon>Chitinophagaceae</taxon>
        <taxon>Chitinophaga</taxon>
    </lineage>
</organism>
<evidence type="ECO:0000313" key="3">
    <source>
        <dbReference type="Proteomes" id="UP000199045"/>
    </source>
</evidence>
<dbReference type="RefSeq" id="WP_143011486.1">
    <property type="nucleotide sequence ID" value="NZ_FNBN01000003.1"/>
</dbReference>